<evidence type="ECO:0000313" key="2">
    <source>
        <dbReference type="EMBL" id="QDO95137.1"/>
    </source>
</evidence>
<name>A0A516GUE6_9FLAO</name>
<accession>A0A516GUE6</accession>
<keyword evidence="1" id="KW-0732">Signal</keyword>
<dbReference type="AlphaFoldDB" id="A0A516GUE6"/>
<feature type="signal peptide" evidence="1">
    <location>
        <begin position="1"/>
        <end position="19"/>
    </location>
</feature>
<reference evidence="2 3" key="1">
    <citation type="submission" date="2019-07" db="EMBL/GenBank/DDBJ databases">
        <title>Genome sequencing for Formosa sp. PS13.</title>
        <authorList>
            <person name="Park S.-J."/>
        </authorList>
    </citation>
    <scope>NUCLEOTIDE SEQUENCE [LARGE SCALE GENOMIC DNA]</scope>
    <source>
        <strain evidence="2 3">PS13</strain>
    </source>
</reference>
<dbReference type="EMBL" id="CP041637">
    <property type="protein sequence ID" value="QDO95137.1"/>
    <property type="molecule type" value="Genomic_DNA"/>
</dbReference>
<dbReference type="InterPro" id="IPR021314">
    <property type="entry name" value="DUF2911"/>
</dbReference>
<dbReference type="RefSeq" id="WP_143382045.1">
    <property type="nucleotide sequence ID" value="NZ_CP041637.1"/>
</dbReference>
<sequence length="281" mass="31494">MKHLMLGVMSLIFTFSLQAQVKTPQPSPFSKIEQTVGLTNITVEYSRPSLRGRHLYGYLLPYGELWRTGANANTKITFSDDVIIGGKSLKAGTYAIYTKPDKVAWDVIFYTDSDNWGLPKTWDESKVALTTKTEVYPNPVKVETFTILFSDLTNDSAVMRFSWGERFASFKINVPTDEIVTKDIERAMSGTSAADYYASAVYYYESGKDINQAKLWIDKALSMTEKPAFFQLRKKALIYAKSGDQEGAIIAAKQSLEAAKVAGNKDYIKMNTESLKEWGAL</sequence>
<evidence type="ECO:0000313" key="3">
    <source>
        <dbReference type="Proteomes" id="UP000319209"/>
    </source>
</evidence>
<dbReference type="KEGG" id="fop:FNB79_14530"/>
<feature type="chain" id="PRO_5022233672" evidence="1">
    <location>
        <begin position="20"/>
        <end position="281"/>
    </location>
</feature>
<gene>
    <name evidence="2" type="ORF">FNB79_14530</name>
</gene>
<evidence type="ECO:0000256" key="1">
    <source>
        <dbReference type="SAM" id="SignalP"/>
    </source>
</evidence>
<keyword evidence="3" id="KW-1185">Reference proteome</keyword>
<dbReference type="Pfam" id="PF11138">
    <property type="entry name" value="DUF2911"/>
    <property type="match status" value="1"/>
</dbReference>
<protein>
    <submittedName>
        <fullName evidence="2">DUF2911 domain-containing protein</fullName>
    </submittedName>
</protein>
<organism evidence="2 3">
    <name type="scientific">Formosa sediminum</name>
    <dbReference type="NCBI Taxonomy" id="2594004"/>
    <lineage>
        <taxon>Bacteria</taxon>
        <taxon>Pseudomonadati</taxon>
        <taxon>Bacteroidota</taxon>
        <taxon>Flavobacteriia</taxon>
        <taxon>Flavobacteriales</taxon>
        <taxon>Flavobacteriaceae</taxon>
        <taxon>Formosa</taxon>
    </lineage>
</organism>
<dbReference type="Proteomes" id="UP000319209">
    <property type="component" value="Chromosome"/>
</dbReference>
<proteinExistence type="predicted"/>
<dbReference type="OrthoDB" id="187854at2"/>